<name>A0AAN9A0Y5_HALRR</name>
<reference evidence="1 2" key="1">
    <citation type="submission" date="2023-11" db="EMBL/GenBank/DDBJ databases">
        <title>Halocaridina rubra genome assembly.</title>
        <authorList>
            <person name="Smith C."/>
        </authorList>
    </citation>
    <scope>NUCLEOTIDE SEQUENCE [LARGE SCALE GENOMIC DNA]</scope>
    <source>
        <strain evidence="1">EP-1</strain>
        <tissue evidence="1">Whole</tissue>
    </source>
</reference>
<sequence>NESLYFVEVEVEDRDTAQHPSPETSLNIESPSVVAPEYRIHFAAESKDNSV</sequence>
<gene>
    <name evidence="1" type="ORF">SK128_025393</name>
</gene>
<keyword evidence="2" id="KW-1185">Reference proteome</keyword>
<feature type="non-terminal residue" evidence="1">
    <location>
        <position position="1"/>
    </location>
</feature>
<dbReference type="EMBL" id="JAXCGZ010009768">
    <property type="protein sequence ID" value="KAK7076236.1"/>
    <property type="molecule type" value="Genomic_DNA"/>
</dbReference>
<comment type="caution">
    <text evidence="1">The sequence shown here is derived from an EMBL/GenBank/DDBJ whole genome shotgun (WGS) entry which is preliminary data.</text>
</comment>
<protein>
    <submittedName>
        <fullName evidence="1">Uncharacterized protein</fullName>
    </submittedName>
</protein>
<evidence type="ECO:0000313" key="1">
    <source>
        <dbReference type="EMBL" id="KAK7076236.1"/>
    </source>
</evidence>
<evidence type="ECO:0000313" key="2">
    <source>
        <dbReference type="Proteomes" id="UP001381693"/>
    </source>
</evidence>
<organism evidence="1 2">
    <name type="scientific">Halocaridina rubra</name>
    <name type="common">Hawaiian red shrimp</name>
    <dbReference type="NCBI Taxonomy" id="373956"/>
    <lineage>
        <taxon>Eukaryota</taxon>
        <taxon>Metazoa</taxon>
        <taxon>Ecdysozoa</taxon>
        <taxon>Arthropoda</taxon>
        <taxon>Crustacea</taxon>
        <taxon>Multicrustacea</taxon>
        <taxon>Malacostraca</taxon>
        <taxon>Eumalacostraca</taxon>
        <taxon>Eucarida</taxon>
        <taxon>Decapoda</taxon>
        <taxon>Pleocyemata</taxon>
        <taxon>Caridea</taxon>
        <taxon>Atyoidea</taxon>
        <taxon>Atyidae</taxon>
        <taxon>Halocaridina</taxon>
    </lineage>
</organism>
<dbReference type="Proteomes" id="UP001381693">
    <property type="component" value="Unassembled WGS sequence"/>
</dbReference>
<dbReference type="AlphaFoldDB" id="A0AAN9A0Y5"/>
<proteinExistence type="predicted"/>
<accession>A0AAN9A0Y5</accession>